<gene>
    <name evidence="1" type="ORF">DEO27_009865</name>
</gene>
<dbReference type="OrthoDB" id="792648at2"/>
<dbReference type="PROSITE" id="PS51257">
    <property type="entry name" value="PROKAR_LIPOPROTEIN"/>
    <property type="match status" value="1"/>
</dbReference>
<dbReference type="Gene3D" id="2.130.10.10">
    <property type="entry name" value="YVTN repeat-like/Quinoprotein amine dehydrogenase"/>
    <property type="match status" value="1"/>
</dbReference>
<protein>
    <submittedName>
        <fullName evidence="1">YncE family protein</fullName>
    </submittedName>
</protein>
<accession>A0A5C1HWS5</accession>
<dbReference type="PANTHER" id="PTHR47197">
    <property type="entry name" value="PROTEIN NIRF"/>
    <property type="match status" value="1"/>
</dbReference>
<keyword evidence="2" id="KW-1185">Reference proteome</keyword>
<dbReference type="InterPro" id="IPR015943">
    <property type="entry name" value="WD40/YVTN_repeat-like_dom_sf"/>
</dbReference>
<dbReference type="InterPro" id="IPR011964">
    <property type="entry name" value="YVTN_b-propeller_repeat"/>
</dbReference>
<evidence type="ECO:0000313" key="1">
    <source>
        <dbReference type="EMBL" id="QEM10317.1"/>
    </source>
</evidence>
<evidence type="ECO:0000313" key="2">
    <source>
        <dbReference type="Proteomes" id="UP000251402"/>
    </source>
</evidence>
<name>A0A5C1HWS5_9SPHI</name>
<proteinExistence type="predicted"/>
<dbReference type="SUPFAM" id="SSF51004">
    <property type="entry name" value="C-terminal (heme d1) domain of cytochrome cd1-nitrite reductase"/>
    <property type="match status" value="1"/>
</dbReference>
<reference evidence="1" key="1">
    <citation type="submission" date="2019-08" db="EMBL/GenBank/DDBJ databases">
        <title>Comparative genome analysis confer to the adaptation heavy metal polluted environment.</title>
        <authorList>
            <person name="Li Y."/>
        </authorList>
    </citation>
    <scope>NUCLEOTIDE SEQUENCE [LARGE SCALE GENOMIC DNA]</scope>
    <source>
        <strain evidence="1">P1</strain>
    </source>
</reference>
<dbReference type="AlphaFoldDB" id="A0A5C1HWS5"/>
<dbReference type="KEGG" id="mrub:DEO27_009865"/>
<sequence length="355" mass="38172">MKSLKLQHLFIACAVATTLASCHKDKKVVPDDKPTAERAGLYVLDQGNLGSPNSALTYYDYTSKSLTADIFQSANGKGLGNTANDLKIYGAKMYIVVDKSGTVEVVNPKTAKSIKQVLFQNADKSSREPRSIAFYKGNAYVTLYDNNVAVLDTATLTVSKYIPVGRNPEQLAVSNGKLYVVNGGGLSYPDVDKTVSIIDLTTLAVTKTLEVGVNPYAVSVDSYGDVFVHSYNLYPANPELTIIDSKTDVVKSKNDFAGGPFSINGDVAYYIASDGTVKTYDVKNLKALSSNFVTDGTTFTSAYAVVADTQTGEVFVTDAKDYKSNGLVFAFDKNGKKEYNLTTGINPGSVVFVNK</sequence>
<dbReference type="Pfam" id="PF16819">
    <property type="entry name" value="DUF5074"/>
    <property type="match status" value="1"/>
</dbReference>
<dbReference type="RefSeq" id="WP_112575502.1">
    <property type="nucleotide sequence ID" value="NZ_CP043450.1"/>
</dbReference>
<dbReference type="InterPro" id="IPR011048">
    <property type="entry name" value="Haem_d1_sf"/>
</dbReference>
<dbReference type="EMBL" id="CP043450">
    <property type="protein sequence ID" value="QEM10317.1"/>
    <property type="molecule type" value="Genomic_DNA"/>
</dbReference>
<dbReference type="Proteomes" id="UP000251402">
    <property type="component" value="Chromosome"/>
</dbReference>
<organism evidence="1 2">
    <name type="scientific">Mucilaginibacter rubeus</name>
    <dbReference type="NCBI Taxonomy" id="2027860"/>
    <lineage>
        <taxon>Bacteria</taxon>
        <taxon>Pseudomonadati</taxon>
        <taxon>Bacteroidota</taxon>
        <taxon>Sphingobacteriia</taxon>
        <taxon>Sphingobacteriales</taxon>
        <taxon>Sphingobacteriaceae</taxon>
        <taxon>Mucilaginibacter</taxon>
    </lineage>
</organism>
<dbReference type="InterPro" id="IPR051200">
    <property type="entry name" value="Host-pathogen_enzymatic-act"/>
</dbReference>
<dbReference type="NCBIfam" id="TIGR02276">
    <property type="entry name" value="beta_rpt_yvtn"/>
    <property type="match status" value="1"/>
</dbReference>
<dbReference type="InterPro" id="IPR031815">
    <property type="entry name" value="DUF5074"/>
</dbReference>
<dbReference type="PANTHER" id="PTHR47197:SF3">
    <property type="entry name" value="DIHYDRO-HEME D1 DEHYDROGENASE"/>
    <property type="match status" value="1"/>
</dbReference>